<evidence type="ECO:0000313" key="2">
    <source>
        <dbReference type="EMBL" id="MCD9641446.1"/>
    </source>
</evidence>
<dbReference type="EMBL" id="JACEIK010003364">
    <property type="protein sequence ID" value="MCD9641446.1"/>
    <property type="molecule type" value="Genomic_DNA"/>
</dbReference>
<dbReference type="Proteomes" id="UP000823775">
    <property type="component" value="Unassembled WGS sequence"/>
</dbReference>
<keyword evidence="3" id="KW-1185">Reference proteome</keyword>
<proteinExistence type="predicted"/>
<evidence type="ECO:0000313" key="3">
    <source>
        <dbReference type="Proteomes" id="UP000823775"/>
    </source>
</evidence>
<dbReference type="Pfam" id="PF14223">
    <property type="entry name" value="Retrotran_gag_2"/>
    <property type="match status" value="1"/>
</dbReference>
<gene>
    <name evidence="2" type="ORF">HAX54_027631</name>
</gene>
<reference evidence="2 3" key="1">
    <citation type="journal article" date="2021" name="BMC Genomics">
        <title>Datura genome reveals duplications of psychoactive alkaloid biosynthetic genes and high mutation rate following tissue culture.</title>
        <authorList>
            <person name="Rajewski A."/>
            <person name="Carter-House D."/>
            <person name="Stajich J."/>
            <person name="Litt A."/>
        </authorList>
    </citation>
    <scope>NUCLEOTIDE SEQUENCE [LARGE SCALE GENOMIC DNA]</scope>
    <source>
        <strain evidence="2">AR-01</strain>
    </source>
</reference>
<feature type="compositionally biased region" description="Basic and acidic residues" evidence="1">
    <location>
        <begin position="124"/>
        <end position="139"/>
    </location>
</feature>
<feature type="region of interest" description="Disordered" evidence="1">
    <location>
        <begin position="109"/>
        <end position="139"/>
    </location>
</feature>
<accession>A0ABS8V520</accession>
<organism evidence="2 3">
    <name type="scientific">Datura stramonium</name>
    <name type="common">Jimsonweed</name>
    <name type="synonym">Common thornapple</name>
    <dbReference type="NCBI Taxonomy" id="4076"/>
    <lineage>
        <taxon>Eukaryota</taxon>
        <taxon>Viridiplantae</taxon>
        <taxon>Streptophyta</taxon>
        <taxon>Embryophyta</taxon>
        <taxon>Tracheophyta</taxon>
        <taxon>Spermatophyta</taxon>
        <taxon>Magnoliopsida</taxon>
        <taxon>eudicotyledons</taxon>
        <taxon>Gunneridae</taxon>
        <taxon>Pentapetalae</taxon>
        <taxon>asterids</taxon>
        <taxon>lamiids</taxon>
        <taxon>Solanales</taxon>
        <taxon>Solanaceae</taxon>
        <taxon>Solanoideae</taxon>
        <taxon>Datureae</taxon>
        <taxon>Datura</taxon>
    </lineage>
</organism>
<name>A0ABS8V520_DATST</name>
<evidence type="ECO:0000256" key="1">
    <source>
        <dbReference type="SAM" id="MobiDB-lite"/>
    </source>
</evidence>
<protein>
    <submittedName>
        <fullName evidence="2">Uncharacterized protein</fullName>
    </submittedName>
</protein>
<sequence>MFNRFTDITNKLSSLGVIIPQGRRIEKLLDILLDSWERKDNVIMEAKDPETMNMEELMESLKTYEMRKFQTQKNTSPNRDVNLLLTATQVHRSRMTTRQEDQIVKKALASMKKPSSDNEDNETEERNQSLVAKEESNSEDILKLMANSNQESKYDNCETHIFDIKDTCKDLHTL</sequence>
<comment type="caution">
    <text evidence="2">The sequence shown here is derived from an EMBL/GenBank/DDBJ whole genome shotgun (WGS) entry which is preliminary data.</text>
</comment>